<evidence type="ECO:0000313" key="1">
    <source>
        <dbReference type="EMBL" id="MBB3773400.1"/>
    </source>
</evidence>
<protein>
    <submittedName>
        <fullName evidence="1">Uncharacterized protein</fullName>
    </submittedName>
</protein>
<gene>
    <name evidence="1" type="ORF">FHS55_004035</name>
</gene>
<reference evidence="1 2" key="1">
    <citation type="submission" date="2020-08" db="EMBL/GenBank/DDBJ databases">
        <title>Genomic Encyclopedia of Type Strains, Phase IV (KMG-IV): sequencing the most valuable type-strain genomes for metagenomic binning, comparative biology and taxonomic classification.</title>
        <authorList>
            <person name="Goeker M."/>
        </authorList>
    </citation>
    <scope>NUCLEOTIDE SEQUENCE [LARGE SCALE GENOMIC DNA]</scope>
    <source>
        <strain evidence="1 2">DSM 5895</strain>
    </source>
</reference>
<keyword evidence="2" id="KW-1185">Reference proteome</keyword>
<name>A0A839ZET1_9HYPH</name>
<organism evidence="1 2">
    <name type="scientific">Ancylobacter tetraedralis</name>
    <dbReference type="NCBI Taxonomy" id="217068"/>
    <lineage>
        <taxon>Bacteria</taxon>
        <taxon>Pseudomonadati</taxon>
        <taxon>Pseudomonadota</taxon>
        <taxon>Alphaproteobacteria</taxon>
        <taxon>Hyphomicrobiales</taxon>
        <taxon>Xanthobacteraceae</taxon>
        <taxon>Ancylobacter</taxon>
    </lineage>
</organism>
<dbReference type="RefSeq" id="WP_183191538.1">
    <property type="nucleotide sequence ID" value="NZ_JACICD010000010.1"/>
</dbReference>
<dbReference type="Proteomes" id="UP000533469">
    <property type="component" value="Unassembled WGS sequence"/>
</dbReference>
<dbReference type="EMBL" id="JACICD010000010">
    <property type="protein sequence ID" value="MBB3773400.1"/>
    <property type="molecule type" value="Genomic_DNA"/>
</dbReference>
<evidence type="ECO:0000313" key="2">
    <source>
        <dbReference type="Proteomes" id="UP000533469"/>
    </source>
</evidence>
<accession>A0A839ZET1</accession>
<comment type="caution">
    <text evidence="1">The sequence shown here is derived from an EMBL/GenBank/DDBJ whole genome shotgun (WGS) entry which is preliminary data.</text>
</comment>
<dbReference type="AlphaFoldDB" id="A0A839ZET1"/>
<proteinExistence type="predicted"/>
<sequence>MLARADADYASKVATLTQALNRPEERPQATEALRLLIDRIVLTPGNERGEMFAALHGELRTILEWTERQAIGKTIKATKPAAEAAGLSVSVVAGVRSHRYRHSLEAAV</sequence>